<dbReference type="GO" id="GO:0005778">
    <property type="term" value="C:peroxisomal membrane"/>
    <property type="evidence" value="ECO:0007669"/>
    <property type="project" value="TreeGrafter"/>
</dbReference>
<keyword evidence="6" id="KW-0067">ATP-binding</keyword>
<keyword evidence="7" id="KW-0472">Membrane</keyword>
<evidence type="ECO:0000259" key="11">
    <source>
        <dbReference type="SMART" id="SM00382"/>
    </source>
</evidence>
<dbReference type="AlphaFoldDB" id="T1IV48"/>
<dbReference type="GO" id="GO:0005829">
    <property type="term" value="C:cytosol"/>
    <property type="evidence" value="ECO:0007669"/>
    <property type="project" value="TreeGrafter"/>
</dbReference>
<proteinExistence type="inferred from homology"/>
<evidence type="ECO:0000256" key="5">
    <source>
        <dbReference type="ARBA" id="ARBA00022801"/>
    </source>
</evidence>
<dbReference type="FunFam" id="3.40.50.300:FF:000109">
    <property type="entry name" value="Peroxisomal biogenesis factor 6"/>
    <property type="match status" value="1"/>
</dbReference>
<dbReference type="InterPro" id="IPR047533">
    <property type="entry name" value="RecA-like_PEX6_r2"/>
</dbReference>
<dbReference type="GO" id="GO:0016887">
    <property type="term" value="F:ATP hydrolysis activity"/>
    <property type="evidence" value="ECO:0007669"/>
    <property type="project" value="InterPro"/>
</dbReference>
<keyword evidence="5" id="KW-0378">Hydrolase</keyword>
<sequence length="1067" mass="119887">MMAKMARNWYPCFFTETANICDDNTLKALVLDSACDTLKIDDQTSTYFAAISDGLPSIKNRNLFISLIVTKENEQTPSTFEICHSEGKNSVQLFVSQYFLTHYSLFKSSKTLFMRMIKPYPLEKVVLGTTSDKTFNLIRRNEWTLELMLKVCNEKMLCRQGDIFVWPQTTDITVLECQPVFQGLLSIKTEITVVKFERNSVNDLAIESTASRKFNMFAYWALMQYLSWFLFPSLLKKTETINPVLLIKASACTKVIGIIKPKFTIRIVPVDPFLVNCNDVVIDPMNTVFMCETSARNLSIKNGNWILISLSNDDRENVDGDGCECEAKKRWAQVCCLPCEKLRMDVFGFSNENDIHLGPNLWFNLNNHPSLLIQPATKLSIIRIHYDNEPSPISFATEVGIGLVQSSEYDKDESFDDLLHNYFDKQRFVQMGDIISIRSSGNLDLHSSTASFRDSSVVHFMVSNVLNKSKKVENASGFFITKETTSLYQLPTVFSYVPKTMDVYLGIKQMHTIWNNPLTPGYEDVIKQLQDIITPHMLHTSLCKQILPSILLSGTFGCGKMTILHALARIINVHLYCVDCYDLVAETSGATAAKLNRTFTTVHKFVPCLFVMKNIHILGKSKDSDQDDERVVQSFRESFNFVVNNKDVHPIILVGITTKRDLLSSDFSSLFLHEIHINDSTEFQRREILQGLLENKCAANDIFIDQLARETKGFVLSDLCALLSKAIQTANNRLLKMNNSNLLNINENDKEELTMSGVFVCKTDFDTALATMQTEESDFMQAPEVPNVLWDDVGGLEDVKQAILDTIQLPLQYPELLSCGLRRSGVLLFGPPGTGKTLLAKAVATECKLHFLSVKGPELLNMYVGQSEENVREVFRRARSMSPCVIFFDELDSLAPNRGRSGDSGGVMDRVVSQLLAELDGLDKATTVYVIGATNRPDLIDPALLRPGRFDKMLFVGIAEDLTSKVKILKALTRKFNLSEDVDLEEIASILSTTTTGADLYALCADALTNSLSKCVQQMQEDPDLVVNDPLIVRMDDLKTAAKNLVPSVSVEELERYSQVKIKALSS</sequence>
<evidence type="ECO:0000256" key="6">
    <source>
        <dbReference type="ARBA" id="ARBA00022840"/>
    </source>
</evidence>
<dbReference type="InterPro" id="IPR027417">
    <property type="entry name" value="P-loop_NTPase"/>
</dbReference>
<protein>
    <recommendedName>
        <fullName evidence="8">Peroxisomal ATPase PEX6</fullName>
    </recommendedName>
    <alternativeName>
        <fullName evidence="9">Peroxin-6</fullName>
    </alternativeName>
</protein>
<evidence type="ECO:0000256" key="3">
    <source>
        <dbReference type="ARBA" id="ARBA00022593"/>
    </source>
</evidence>
<keyword evidence="3" id="KW-0962">Peroxisome biogenesis</keyword>
<evidence type="ECO:0000256" key="2">
    <source>
        <dbReference type="ARBA" id="ARBA00006914"/>
    </source>
</evidence>
<evidence type="ECO:0000256" key="9">
    <source>
        <dbReference type="ARBA" id="ARBA00034920"/>
    </source>
</evidence>
<dbReference type="eggNOG" id="KOG0736">
    <property type="taxonomic scope" value="Eukaryota"/>
</dbReference>
<dbReference type="PROSITE" id="PS00674">
    <property type="entry name" value="AAA"/>
    <property type="match status" value="1"/>
</dbReference>
<name>T1IV48_STRMM</name>
<feature type="domain" description="AAA+ ATPase" evidence="11">
    <location>
        <begin position="546"/>
        <end position="681"/>
    </location>
</feature>
<dbReference type="InterPro" id="IPR003959">
    <property type="entry name" value="ATPase_AAA_core"/>
</dbReference>
<dbReference type="Gene3D" id="3.40.50.300">
    <property type="entry name" value="P-loop containing nucleotide triphosphate hydrolases"/>
    <property type="match status" value="2"/>
</dbReference>
<dbReference type="PANTHER" id="PTHR23077:SF9">
    <property type="entry name" value="PEROXISOMAL ATPASE PEX6"/>
    <property type="match status" value="1"/>
</dbReference>
<dbReference type="EnsemblMetazoa" id="SMAR005039-RA">
    <property type="protein sequence ID" value="SMAR005039-PA"/>
    <property type="gene ID" value="SMAR005039"/>
</dbReference>
<dbReference type="GO" id="GO:0016558">
    <property type="term" value="P:protein import into peroxisome matrix"/>
    <property type="evidence" value="ECO:0007669"/>
    <property type="project" value="TreeGrafter"/>
</dbReference>
<dbReference type="InterPro" id="IPR050168">
    <property type="entry name" value="AAA_ATPase_domain"/>
</dbReference>
<dbReference type="SUPFAM" id="SSF52540">
    <property type="entry name" value="P-loop containing nucleoside triphosphate hydrolases"/>
    <property type="match status" value="2"/>
</dbReference>
<dbReference type="EMBL" id="JH431575">
    <property type="status" value="NOT_ANNOTATED_CDS"/>
    <property type="molecule type" value="Genomic_DNA"/>
</dbReference>
<evidence type="ECO:0000256" key="8">
    <source>
        <dbReference type="ARBA" id="ARBA00034811"/>
    </source>
</evidence>
<feature type="domain" description="AAA+ ATPase" evidence="11">
    <location>
        <begin position="822"/>
        <end position="960"/>
    </location>
</feature>
<evidence type="ECO:0000256" key="7">
    <source>
        <dbReference type="ARBA" id="ARBA00023136"/>
    </source>
</evidence>
<dbReference type="PhylomeDB" id="T1IV48"/>
<organism evidence="12 13">
    <name type="scientific">Strigamia maritima</name>
    <name type="common">European centipede</name>
    <name type="synonym">Geophilus maritimus</name>
    <dbReference type="NCBI Taxonomy" id="126957"/>
    <lineage>
        <taxon>Eukaryota</taxon>
        <taxon>Metazoa</taxon>
        <taxon>Ecdysozoa</taxon>
        <taxon>Arthropoda</taxon>
        <taxon>Myriapoda</taxon>
        <taxon>Chilopoda</taxon>
        <taxon>Pleurostigmophora</taxon>
        <taxon>Geophilomorpha</taxon>
        <taxon>Linotaeniidae</taxon>
        <taxon>Strigamia</taxon>
    </lineage>
</organism>
<evidence type="ECO:0000313" key="12">
    <source>
        <dbReference type="EnsemblMetazoa" id="SMAR005039-PA"/>
    </source>
</evidence>
<dbReference type="InterPro" id="IPR003593">
    <property type="entry name" value="AAA+_ATPase"/>
</dbReference>
<keyword evidence="4" id="KW-0547">Nucleotide-binding</keyword>
<dbReference type="STRING" id="126957.T1IV48"/>
<dbReference type="GO" id="GO:0005524">
    <property type="term" value="F:ATP binding"/>
    <property type="evidence" value="ECO:0007669"/>
    <property type="project" value="UniProtKB-KW"/>
</dbReference>
<dbReference type="PANTHER" id="PTHR23077">
    <property type="entry name" value="AAA-FAMILY ATPASE"/>
    <property type="match status" value="1"/>
</dbReference>
<keyword evidence="13" id="KW-1185">Reference proteome</keyword>
<evidence type="ECO:0000256" key="4">
    <source>
        <dbReference type="ARBA" id="ARBA00022741"/>
    </source>
</evidence>
<dbReference type="OMA" id="SPQLWFN"/>
<dbReference type="Proteomes" id="UP000014500">
    <property type="component" value="Unassembled WGS sequence"/>
</dbReference>
<dbReference type="InterPro" id="IPR003960">
    <property type="entry name" value="ATPase_AAA_CS"/>
</dbReference>
<evidence type="ECO:0000313" key="13">
    <source>
        <dbReference type="Proteomes" id="UP000014500"/>
    </source>
</evidence>
<dbReference type="Pfam" id="PF00004">
    <property type="entry name" value="AAA"/>
    <property type="match status" value="2"/>
</dbReference>
<dbReference type="Gene3D" id="1.10.8.60">
    <property type="match status" value="2"/>
</dbReference>
<comment type="subcellular location">
    <subcellularLocation>
        <location evidence="1">Membrane</location>
    </subcellularLocation>
</comment>
<reference evidence="13" key="1">
    <citation type="submission" date="2011-05" db="EMBL/GenBank/DDBJ databases">
        <authorList>
            <person name="Richards S.R."/>
            <person name="Qu J."/>
            <person name="Jiang H."/>
            <person name="Jhangiani S.N."/>
            <person name="Agravi P."/>
            <person name="Goodspeed R."/>
            <person name="Gross S."/>
            <person name="Mandapat C."/>
            <person name="Jackson L."/>
            <person name="Mathew T."/>
            <person name="Pu L."/>
            <person name="Thornton R."/>
            <person name="Saada N."/>
            <person name="Wilczek-Boney K.B."/>
            <person name="Lee S."/>
            <person name="Kovar C."/>
            <person name="Wu Y."/>
            <person name="Scherer S.E."/>
            <person name="Worley K.C."/>
            <person name="Muzny D.M."/>
            <person name="Gibbs R."/>
        </authorList>
    </citation>
    <scope>NUCLEOTIDE SEQUENCE</scope>
    <source>
        <strain evidence="13">Brora</strain>
    </source>
</reference>
<evidence type="ECO:0000256" key="10">
    <source>
        <dbReference type="ARBA" id="ARBA00048778"/>
    </source>
</evidence>
<reference evidence="12" key="2">
    <citation type="submission" date="2015-02" db="UniProtKB">
        <authorList>
            <consortium name="EnsemblMetazoa"/>
        </authorList>
    </citation>
    <scope>IDENTIFICATION</scope>
</reference>
<comment type="similarity">
    <text evidence="2">Belongs to the AAA ATPase family.</text>
</comment>
<accession>T1IV48</accession>
<comment type="catalytic activity">
    <reaction evidence="10">
        <text>ATP + H2O = ADP + phosphate + H(+)</text>
        <dbReference type="Rhea" id="RHEA:13065"/>
        <dbReference type="ChEBI" id="CHEBI:15377"/>
        <dbReference type="ChEBI" id="CHEBI:15378"/>
        <dbReference type="ChEBI" id="CHEBI:30616"/>
        <dbReference type="ChEBI" id="CHEBI:43474"/>
        <dbReference type="ChEBI" id="CHEBI:456216"/>
    </reaction>
    <physiologicalReaction direction="left-to-right" evidence="10">
        <dbReference type="Rhea" id="RHEA:13066"/>
    </physiologicalReaction>
</comment>
<dbReference type="SMART" id="SM00382">
    <property type="entry name" value="AAA"/>
    <property type="match status" value="2"/>
</dbReference>
<dbReference type="HOGENOM" id="CLU_000688_0_0_1"/>
<evidence type="ECO:0000256" key="1">
    <source>
        <dbReference type="ARBA" id="ARBA00004370"/>
    </source>
</evidence>
<dbReference type="CDD" id="cd19527">
    <property type="entry name" value="RecA-like_PEX6_r2"/>
    <property type="match status" value="1"/>
</dbReference>